<reference evidence="22" key="2">
    <citation type="submission" date="2021-08" db="EMBL/GenBank/DDBJ databases">
        <authorList>
            <person name="Eriksson T."/>
        </authorList>
    </citation>
    <scope>NUCLEOTIDE SEQUENCE</scope>
    <source>
        <strain evidence="22">Stoneville</strain>
        <tissue evidence="22">Whole head</tissue>
    </source>
</reference>
<reference evidence="22" key="1">
    <citation type="journal article" date="2020" name="J Insects Food Feed">
        <title>The yellow mealworm (Tenebrio molitor) genome: a resource for the emerging insects as food and feed industry.</title>
        <authorList>
            <person name="Eriksson T."/>
            <person name="Andere A."/>
            <person name="Kelstrup H."/>
            <person name="Emery V."/>
            <person name="Picard C."/>
        </authorList>
    </citation>
    <scope>NUCLEOTIDE SEQUENCE</scope>
    <source>
        <strain evidence="22">Stoneville</strain>
        <tissue evidence="22">Whole head</tissue>
    </source>
</reference>
<dbReference type="PANTHER" id="PTHR21143:SF104">
    <property type="entry name" value="GUSTATORY RECEPTOR 8A-RELATED"/>
    <property type="match status" value="1"/>
</dbReference>
<dbReference type="EC" id="3.1.-.-" evidence="18"/>
<evidence type="ECO:0000259" key="21">
    <source>
        <dbReference type="PROSITE" id="PS50164"/>
    </source>
</evidence>
<evidence type="ECO:0000256" key="11">
    <source>
        <dbReference type="ARBA" id="ARBA00022989"/>
    </source>
</evidence>
<keyword evidence="5" id="KW-0479">Metal-binding</keyword>
<feature type="compositionally biased region" description="Basic residues" evidence="19">
    <location>
        <begin position="215"/>
        <end position="228"/>
    </location>
</feature>
<feature type="transmembrane region" description="Helical" evidence="20">
    <location>
        <begin position="749"/>
        <end position="771"/>
    </location>
</feature>
<comment type="function">
    <text evidence="18">Catalytic subunit of a heterodimeric structure-specific endonuclease that resolves DNA secondary structures generated during DNA repair and recombination. Has endonuclease activity towards branched DNA substrates, introducing single-strand cuts in duplex DNA close to junctions with ss-DNA.</text>
</comment>
<dbReference type="PANTHER" id="PTHR21143">
    <property type="entry name" value="INVERTEBRATE GUSTATORY RECEPTOR"/>
    <property type="match status" value="1"/>
</dbReference>
<proteinExistence type="inferred from homology"/>
<dbReference type="GO" id="GO:0030424">
    <property type="term" value="C:axon"/>
    <property type="evidence" value="ECO:0007669"/>
    <property type="project" value="TreeGrafter"/>
</dbReference>
<evidence type="ECO:0000256" key="18">
    <source>
        <dbReference type="HAMAP-Rule" id="MF_03100"/>
    </source>
</evidence>
<dbReference type="InterPro" id="IPR035901">
    <property type="entry name" value="GIY-YIG_endonuc_sf"/>
</dbReference>
<dbReference type="GO" id="GO:0007635">
    <property type="term" value="P:chemosensory behavior"/>
    <property type="evidence" value="ECO:0007669"/>
    <property type="project" value="TreeGrafter"/>
</dbReference>
<dbReference type="GO" id="GO:0005886">
    <property type="term" value="C:plasma membrane"/>
    <property type="evidence" value="ECO:0007669"/>
    <property type="project" value="UniProtKB-SubCell"/>
</dbReference>
<dbReference type="Pfam" id="PF21202">
    <property type="entry name" value="SLX1_C"/>
    <property type="match status" value="1"/>
</dbReference>
<feature type="transmembrane region" description="Helical" evidence="20">
    <location>
        <begin position="627"/>
        <end position="646"/>
    </location>
</feature>
<dbReference type="InterPro" id="IPR048749">
    <property type="entry name" value="SLX1_C"/>
</dbReference>
<keyword evidence="16" id="KW-0807">Transducer</keyword>
<dbReference type="SUPFAM" id="SSF82771">
    <property type="entry name" value="GIY-YIG endonuclease"/>
    <property type="match status" value="1"/>
</dbReference>
<dbReference type="GO" id="GO:0008049">
    <property type="term" value="P:male courtship behavior"/>
    <property type="evidence" value="ECO:0007669"/>
    <property type="project" value="TreeGrafter"/>
</dbReference>
<dbReference type="PROSITE" id="PS50164">
    <property type="entry name" value="GIY_YIG"/>
    <property type="match status" value="1"/>
</dbReference>
<keyword evidence="2" id="KW-1003">Cell membrane</keyword>
<evidence type="ECO:0000256" key="20">
    <source>
        <dbReference type="SAM" id="Phobius"/>
    </source>
</evidence>
<dbReference type="Gene3D" id="3.40.1440.10">
    <property type="entry name" value="GIY-YIG endonuclease"/>
    <property type="match status" value="1"/>
</dbReference>
<feature type="transmembrane region" description="Helical" evidence="20">
    <location>
        <begin position="299"/>
        <end position="325"/>
    </location>
</feature>
<feature type="region of interest" description="Disordered" evidence="19">
    <location>
        <begin position="195"/>
        <end position="228"/>
    </location>
</feature>
<keyword evidence="4 18" id="KW-0540">Nuclease</keyword>
<evidence type="ECO:0000256" key="17">
    <source>
        <dbReference type="ARBA" id="ARBA00023242"/>
    </source>
</evidence>
<evidence type="ECO:0000256" key="19">
    <source>
        <dbReference type="SAM" id="MobiDB-lite"/>
    </source>
</evidence>
<dbReference type="InterPro" id="IPR013083">
    <property type="entry name" value="Znf_RING/FYVE/PHD"/>
</dbReference>
<dbReference type="GO" id="GO:0030425">
    <property type="term" value="C:dendrite"/>
    <property type="evidence" value="ECO:0007669"/>
    <property type="project" value="TreeGrafter"/>
</dbReference>
<evidence type="ECO:0000256" key="3">
    <source>
        <dbReference type="ARBA" id="ARBA00022692"/>
    </source>
</evidence>
<feature type="transmembrane region" description="Helical" evidence="20">
    <location>
        <begin position="710"/>
        <end position="729"/>
    </location>
</feature>
<evidence type="ECO:0000256" key="10">
    <source>
        <dbReference type="ARBA" id="ARBA00022833"/>
    </source>
</evidence>
<evidence type="ECO:0000256" key="16">
    <source>
        <dbReference type="ARBA" id="ARBA00023224"/>
    </source>
</evidence>
<feature type="transmembrane region" description="Helical" evidence="20">
    <location>
        <begin position="351"/>
        <end position="371"/>
    </location>
</feature>
<feature type="transmembrane region" description="Helical" evidence="20">
    <location>
        <begin position="658"/>
        <end position="682"/>
    </location>
</feature>
<keyword evidence="23" id="KW-1185">Reference proteome</keyword>
<comment type="subunit">
    <text evidence="18">Forms a heterodimer with a member of the SLX4 family.</text>
</comment>
<keyword evidence="11 20" id="KW-1133">Transmembrane helix</keyword>
<evidence type="ECO:0000313" key="22">
    <source>
        <dbReference type="EMBL" id="KAH0816854.1"/>
    </source>
</evidence>
<dbReference type="InterPro" id="IPR013604">
    <property type="entry name" value="7TM_chemorcpt"/>
</dbReference>
<comment type="cofactor">
    <cofactor evidence="18">
        <name>a divalent metal cation</name>
        <dbReference type="ChEBI" id="CHEBI:60240"/>
    </cofactor>
</comment>
<evidence type="ECO:0000256" key="2">
    <source>
        <dbReference type="ARBA" id="ARBA00022475"/>
    </source>
</evidence>
<feature type="transmembrane region" description="Helical" evidence="20">
    <location>
        <begin position="456"/>
        <end position="483"/>
    </location>
</feature>
<evidence type="ECO:0000256" key="15">
    <source>
        <dbReference type="ARBA" id="ARBA00023204"/>
    </source>
</evidence>
<sequence length="951" mass="109402">MANIVEHFYGVYLLYCTNPKYVGRVYIGYTVDPNRRVKQHNKGRQAGGAWKTSKRGPWVMVLIVHGFPNNISALRFEWAWQHPHTSRRLHHVSKKKPKEKVYDFTLRVLSEMLLVGPWNRLPLTLRWDDVVGGMKCLNPECTVVGHVICFSKCFIKEKGEYVPVEGECPGCLKVYLWGDLVRKFRGCYNSEDVPTPDEPETFHRGRSRSYTPRSHVVKKSRRSPRRQSHIGPFVDMADFKLLKLTCRIGKFFAITPSCDATTTDSVKFKCYRVLLIGLVAAGLTTYAVQEYLYGDSHNISAILLFLDNIVLYGTNMYIMVALGFWKRRSWSDLIQNLKSNKDLVHEEAKSICTRLLVPNLIEIAILVVQAVTSALTVQGLEEMKRTSLHFLQWYLQFFNKFLLYVLVKMLRARYRGLKHQLSTSFLHKNHDLTFLVKQVGAKIYSLKKCVDIYNEVFGWLMVLIISFATLEVLKWIPVIILLARGKAQVQASLLAGILNTSSHFVWTLMVIQMCEAVDQENDAIMELTHDAVWSLHHDSWDKKLNLSELARMISTSSPQFTAANFFVVKKSTILDILGTIVTFSIIDTPDRCEMDFHLLDVILTAGKFFALTPPSTKRHTHTFTHKIYKVLVFAVLTSGVAISIVNRNFYRNFLHIKATITLLLDLVLYAFNAYTMLVLNFWKTHSWDNLFGKLSASNFAQIKSGTNFKYFLAAHLVHLSIASYTVFVACQKDCLEFFKQYNVEFVQGYLLFLYKCLLFAVAQMVLTRYKVLNKSVSDQMRQRSRPSGRVLLRQIKKVEHSFCLLRKTVAVFNDMFGWPFALIISHTSLELLDIIDSTIYPERDIDFALLITGNLLRVSWNFIGTTVLIVMCDSVTQEAAKMVTLTYDLRWYLHGTTPDEKQEVYEFTNLVLEHLPQFTAANFFEVGRWTILSMLGTTSTFLIIMIQFRNG</sequence>
<dbReference type="EMBL" id="JABDTM020020827">
    <property type="protein sequence ID" value="KAH0816854.1"/>
    <property type="molecule type" value="Genomic_DNA"/>
</dbReference>
<dbReference type="InterPro" id="IPR000305">
    <property type="entry name" value="GIY-YIG_endonuc"/>
</dbReference>
<keyword evidence="17 18" id="KW-0539">Nucleus</keyword>
<keyword evidence="12 20" id="KW-0472">Membrane</keyword>
<dbReference type="FunFam" id="3.40.1440.10:FF:000008">
    <property type="entry name" value="Structure-specific endonuclease subunit SLX1 homolog"/>
    <property type="match status" value="1"/>
</dbReference>
<feature type="transmembrane region" description="Helical" evidence="20">
    <location>
        <begin position="391"/>
        <end position="410"/>
    </location>
</feature>
<dbReference type="HAMAP" id="MF_03100">
    <property type="entry name" value="Endonuc_su_Slx1"/>
    <property type="match status" value="1"/>
</dbReference>
<evidence type="ECO:0000256" key="1">
    <source>
        <dbReference type="ARBA" id="ARBA00004651"/>
    </source>
</evidence>
<dbReference type="GO" id="GO:0017108">
    <property type="term" value="F:5'-flap endonuclease activity"/>
    <property type="evidence" value="ECO:0007669"/>
    <property type="project" value="InterPro"/>
</dbReference>
<feature type="transmembrane region" description="Helical" evidence="20">
    <location>
        <begin position="273"/>
        <end position="293"/>
    </location>
</feature>
<dbReference type="Gene3D" id="3.30.40.10">
    <property type="entry name" value="Zinc/RING finger domain, C3HC4 (zinc finger)"/>
    <property type="match status" value="1"/>
</dbReference>
<dbReference type="GO" id="GO:0033557">
    <property type="term" value="C:Slx1-Slx4 complex"/>
    <property type="evidence" value="ECO:0007669"/>
    <property type="project" value="UniProtKB-UniRule"/>
</dbReference>
<evidence type="ECO:0000256" key="13">
    <source>
        <dbReference type="ARBA" id="ARBA00023170"/>
    </source>
</evidence>
<dbReference type="GO" id="GO:0008270">
    <property type="term" value="F:zinc ion binding"/>
    <property type="evidence" value="ECO:0007669"/>
    <property type="project" value="UniProtKB-KW"/>
</dbReference>
<comment type="caution">
    <text evidence="18">Lacks conserved residue(s) required for the propagation of feature annotation.</text>
</comment>
<evidence type="ECO:0000256" key="12">
    <source>
        <dbReference type="ARBA" id="ARBA00023136"/>
    </source>
</evidence>
<keyword evidence="9 18" id="KW-0378">Hydrolase</keyword>
<keyword evidence="15 18" id="KW-0234">DNA repair</keyword>
<dbReference type="GO" id="GO:0006310">
    <property type="term" value="P:DNA recombination"/>
    <property type="evidence" value="ECO:0007669"/>
    <property type="project" value="UniProtKB-UniRule"/>
</dbReference>
<feature type="domain" description="GIY-YIG" evidence="21">
    <location>
        <begin position="7"/>
        <end position="92"/>
    </location>
</feature>
<dbReference type="AlphaFoldDB" id="A0A8J6HLG9"/>
<keyword evidence="14 18" id="KW-0233">DNA recombination</keyword>
<keyword evidence="3 20" id="KW-0812">Transmembrane</keyword>
<evidence type="ECO:0000313" key="23">
    <source>
        <dbReference type="Proteomes" id="UP000719412"/>
    </source>
</evidence>
<dbReference type="GO" id="GO:0043025">
    <property type="term" value="C:neuronal cell body"/>
    <property type="evidence" value="ECO:0007669"/>
    <property type="project" value="TreeGrafter"/>
</dbReference>
<evidence type="ECO:0000256" key="7">
    <source>
        <dbReference type="ARBA" id="ARBA00022763"/>
    </source>
</evidence>
<accession>A0A8J6HLG9</accession>
<dbReference type="GO" id="GO:0050909">
    <property type="term" value="P:sensory perception of taste"/>
    <property type="evidence" value="ECO:0007669"/>
    <property type="project" value="InterPro"/>
</dbReference>
<keyword evidence="7 18" id="KW-0227">DNA damage</keyword>
<evidence type="ECO:0000256" key="5">
    <source>
        <dbReference type="ARBA" id="ARBA00022723"/>
    </source>
</evidence>
<dbReference type="GO" id="GO:0007165">
    <property type="term" value="P:signal transduction"/>
    <property type="evidence" value="ECO:0007669"/>
    <property type="project" value="UniProtKB-KW"/>
</dbReference>
<evidence type="ECO:0000256" key="8">
    <source>
        <dbReference type="ARBA" id="ARBA00022771"/>
    </source>
</evidence>
<dbReference type="Proteomes" id="UP000719412">
    <property type="component" value="Unassembled WGS sequence"/>
</dbReference>
<name>A0A8J6HLG9_TENMO</name>
<feature type="transmembrane region" description="Helical" evidence="20">
    <location>
        <begin position="489"/>
        <end position="511"/>
    </location>
</feature>
<comment type="similarity">
    <text evidence="18">Belongs to the SLX1 family.</text>
</comment>
<dbReference type="InterPro" id="IPR027520">
    <property type="entry name" value="Slx1"/>
</dbReference>
<dbReference type="CDD" id="cd10455">
    <property type="entry name" value="GIY-YIG_SLX1"/>
    <property type="match status" value="1"/>
</dbReference>
<protein>
    <recommendedName>
        <fullName evidence="18">Structure-specific endonuclease subunit SLX1 homolog</fullName>
        <ecNumber evidence="18">3.1.-.-</ecNumber>
    </recommendedName>
</protein>
<feature type="transmembrane region" description="Helical" evidence="20">
    <location>
        <begin position="929"/>
        <end position="948"/>
    </location>
</feature>
<gene>
    <name evidence="22" type="ORF">GEV33_005936</name>
</gene>
<organism evidence="22 23">
    <name type="scientific">Tenebrio molitor</name>
    <name type="common">Yellow mealworm beetle</name>
    <dbReference type="NCBI Taxonomy" id="7067"/>
    <lineage>
        <taxon>Eukaryota</taxon>
        <taxon>Metazoa</taxon>
        <taxon>Ecdysozoa</taxon>
        <taxon>Arthropoda</taxon>
        <taxon>Hexapoda</taxon>
        <taxon>Insecta</taxon>
        <taxon>Pterygota</taxon>
        <taxon>Neoptera</taxon>
        <taxon>Endopterygota</taxon>
        <taxon>Coleoptera</taxon>
        <taxon>Polyphaga</taxon>
        <taxon>Cucujiformia</taxon>
        <taxon>Tenebrionidae</taxon>
        <taxon>Tenebrio</taxon>
    </lineage>
</organism>
<dbReference type="GO" id="GO:0006281">
    <property type="term" value="P:DNA repair"/>
    <property type="evidence" value="ECO:0007669"/>
    <property type="project" value="UniProtKB-UniRule"/>
</dbReference>
<evidence type="ECO:0000256" key="6">
    <source>
        <dbReference type="ARBA" id="ARBA00022759"/>
    </source>
</evidence>
<evidence type="ECO:0000256" key="14">
    <source>
        <dbReference type="ARBA" id="ARBA00023172"/>
    </source>
</evidence>
<evidence type="ECO:0000256" key="9">
    <source>
        <dbReference type="ARBA" id="ARBA00022801"/>
    </source>
</evidence>
<keyword evidence="13" id="KW-0675">Receptor</keyword>
<evidence type="ECO:0000256" key="4">
    <source>
        <dbReference type="ARBA" id="ARBA00022722"/>
    </source>
</evidence>
<comment type="subcellular location">
    <subcellularLocation>
        <location evidence="1">Cell membrane</location>
        <topology evidence="1">Multi-pass membrane protein</topology>
    </subcellularLocation>
    <subcellularLocation>
        <location evidence="18">Nucleus</location>
    </subcellularLocation>
</comment>
<comment type="caution">
    <text evidence="22">The sequence shown here is derived from an EMBL/GenBank/DDBJ whole genome shotgun (WGS) entry which is preliminary data.</text>
</comment>
<keyword evidence="6 18" id="KW-0255">Endonuclease</keyword>
<keyword evidence="10" id="KW-0862">Zinc</keyword>
<dbReference type="Pfam" id="PF08395">
    <property type="entry name" value="7tm_7"/>
    <property type="match status" value="2"/>
</dbReference>
<dbReference type="Pfam" id="PF01541">
    <property type="entry name" value="GIY-YIG"/>
    <property type="match status" value="1"/>
</dbReference>
<keyword evidence="8" id="KW-0863">Zinc-finger</keyword>